<proteinExistence type="predicted"/>
<name>E1ZVB9_CAMFO</name>
<evidence type="ECO:0000313" key="2">
    <source>
        <dbReference type="EMBL" id="EFN74895.1"/>
    </source>
</evidence>
<dbReference type="OrthoDB" id="7698559at2759"/>
<dbReference type="OMA" id="YVFRYIY"/>
<dbReference type="AlphaFoldDB" id="E1ZVB9"/>
<keyword evidence="1" id="KW-0812">Transmembrane</keyword>
<reference evidence="2 3" key="1">
    <citation type="journal article" date="2010" name="Science">
        <title>Genomic comparison of the ants Camponotus floridanus and Harpegnathos saltator.</title>
        <authorList>
            <person name="Bonasio R."/>
            <person name="Zhang G."/>
            <person name="Ye C."/>
            <person name="Mutti N.S."/>
            <person name="Fang X."/>
            <person name="Qin N."/>
            <person name="Donahue G."/>
            <person name="Yang P."/>
            <person name="Li Q."/>
            <person name="Li C."/>
            <person name="Zhang P."/>
            <person name="Huang Z."/>
            <person name="Berger S.L."/>
            <person name="Reinberg D."/>
            <person name="Wang J."/>
            <person name="Liebig J."/>
        </authorList>
    </citation>
    <scope>NUCLEOTIDE SEQUENCE [LARGE SCALE GENOMIC DNA]</scope>
    <source>
        <strain evidence="3">C129</strain>
    </source>
</reference>
<sequence>MTLPSMQRNLLGLTLLIVIGLTVFLLSRKLTLEARKRDSLLLDMIANISGSLDRLDGGLNDIVSQTGTARNRLRHLIVLHRENLLVCALLGEKQRHRRMSGEEKTTKVRRVVQSSITGSKDSYGT</sequence>
<evidence type="ECO:0000313" key="3">
    <source>
        <dbReference type="Proteomes" id="UP000000311"/>
    </source>
</evidence>
<feature type="transmembrane region" description="Helical" evidence="1">
    <location>
        <begin position="6"/>
        <end position="27"/>
    </location>
</feature>
<gene>
    <name evidence="2" type="ORF">EAG_04117</name>
</gene>
<keyword evidence="1" id="KW-0472">Membrane</keyword>
<organism evidence="3">
    <name type="scientific">Camponotus floridanus</name>
    <name type="common">Florida carpenter ant</name>
    <dbReference type="NCBI Taxonomy" id="104421"/>
    <lineage>
        <taxon>Eukaryota</taxon>
        <taxon>Metazoa</taxon>
        <taxon>Ecdysozoa</taxon>
        <taxon>Arthropoda</taxon>
        <taxon>Hexapoda</taxon>
        <taxon>Insecta</taxon>
        <taxon>Pterygota</taxon>
        <taxon>Neoptera</taxon>
        <taxon>Endopterygota</taxon>
        <taxon>Hymenoptera</taxon>
        <taxon>Apocrita</taxon>
        <taxon>Aculeata</taxon>
        <taxon>Formicoidea</taxon>
        <taxon>Formicidae</taxon>
        <taxon>Formicinae</taxon>
        <taxon>Camponotus</taxon>
    </lineage>
</organism>
<dbReference type="EMBL" id="GL434491">
    <property type="protein sequence ID" value="EFN74895.1"/>
    <property type="molecule type" value="Genomic_DNA"/>
</dbReference>
<accession>E1ZVB9</accession>
<dbReference type="Proteomes" id="UP000000311">
    <property type="component" value="Unassembled WGS sequence"/>
</dbReference>
<protein>
    <submittedName>
        <fullName evidence="2">Uncharacterized protein</fullName>
    </submittedName>
</protein>
<keyword evidence="3" id="KW-1185">Reference proteome</keyword>
<evidence type="ECO:0000256" key="1">
    <source>
        <dbReference type="SAM" id="Phobius"/>
    </source>
</evidence>
<keyword evidence="1" id="KW-1133">Transmembrane helix</keyword>
<dbReference type="InParanoid" id="E1ZVB9"/>